<dbReference type="RefSeq" id="WP_075821116.1">
    <property type="nucleotide sequence ID" value="NZ_CAJUTZ010000130.1"/>
</dbReference>
<dbReference type="Proteomes" id="UP000186341">
    <property type="component" value="Unassembled WGS sequence"/>
</dbReference>
<evidence type="ECO:0000313" key="2">
    <source>
        <dbReference type="Proteomes" id="UP000186341"/>
    </source>
</evidence>
<dbReference type="GeneID" id="82203975"/>
<protein>
    <submittedName>
        <fullName evidence="1">Uncharacterized protein</fullName>
    </submittedName>
</protein>
<accession>A0A1U7NCM0</accession>
<proteinExistence type="predicted"/>
<evidence type="ECO:0000313" key="1">
    <source>
        <dbReference type="EMBL" id="OLU36299.1"/>
    </source>
</evidence>
<gene>
    <name evidence="1" type="ORF">BO222_12690</name>
</gene>
<dbReference type="OrthoDB" id="1654393at2"/>
<keyword evidence="2" id="KW-1185">Reference proteome</keyword>
<dbReference type="EMBL" id="MPJW01000283">
    <property type="protein sequence ID" value="OLU36299.1"/>
    <property type="molecule type" value="Genomic_DNA"/>
</dbReference>
<reference evidence="1 2" key="1">
    <citation type="submission" date="2016-11" db="EMBL/GenBank/DDBJ databases">
        <title>Description of two novel members of the family Erysipelotrichaceae: Ileibacterium lipovorans gen. nov., sp. nov. and Dubosiella newyorkensis, gen. nov., sp. nov.</title>
        <authorList>
            <person name="Cox L.M."/>
            <person name="Sohn J."/>
            <person name="Tyrrell K.L."/>
            <person name="Citron D.M."/>
            <person name="Lawson P.A."/>
            <person name="Patel N.B."/>
            <person name="Iizumi T."/>
            <person name="Perez-Perez G.I."/>
            <person name="Goldstein E.J."/>
            <person name="Blaser M.J."/>
        </authorList>
    </citation>
    <scope>NUCLEOTIDE SEQUENCE [LARGE SCALE GENOMIC DNA]</scope>
    <source>
        <strain evidence="1 2">NYU-BL-A3</strain>
    </source>
</reference>
<dbReference type="AlphaFoldDB" id="A0A1U7NCM0"/>
<name>A0A1U7NCM0_9FIRM</name>
<organism evidence="1 2">
    <name type="scientific">Ileibacterium valens</name>
    <dbReference type="NCBI Taxonomy" id="1862668"/>
    <lineage>
        <taxon>Bacteria</taxon>
        <taxon>Bacillati</taxon>
        <taxon>Bacillota</taxon>
        <taxon>Erysipelotrichia</taxon>
        <taxon>Erysipelotrichales</taxon>
        <taxon>Erysipelotrichaceae</taxon>
        <taxon>Ileibacterium</taxon>
    </lineage>
</organism>
<comment type="caution">
    <text evidence="1">The sequence shown here is derived from an EMBL/GenBank/DDBJ whole genome shotgun (WGS) entry which is preliminary data.</text>
</comment>
<sequence>MNPNRHEWLVQVLNQNGFSMADLAGQTGLQLSVIEEAAKSDTAKSEVWNIILDTVNDYPSIRTPGADILDDLNNDIQKYGENALCIVYYGVNQNLLGFCEYQCMDDLQMHGAQVDVEYLSALRMSLAEALELFTKQNYTLQVVQS</sequence>